<dbReference type="Pfam" id="PF12819">
    <property type="entry name" value="Malectin_like"/>
    <property type="match status" value="1"/>
</dbReference>
<name>A0A8T2SPS0_CERRI</name>
<dbReference type="AlphaFoldDB" id="A0A8T2SPS0"/>
<evidence type="ECO:0000256" key="1">
    <source>
        <dbReference type="ARBA" id="ARBA00004167"/>
    </source>
</evidence>
<dbReference type="OMA" id="QTACILN"/>
<keyword evidence="2" id="KW-0732">Signal</keyword>
<dbReference type="EMBL" id="CM035423">
    <property type="protein sequence ID" value="KAH7365376.1"/>
    <property type="molecule type" value="Genomic_DNA"/>
</dbReference>
<feature type="signal peptide" evidence="2">
    <location>
        <begin position="1"/>
        <end position="20"/>
    </location>
</feature>
<proteinExistence type="predicted"/>
<evidence type="ECO:0000259" key="3">
    <source>
        <dbReference type="Pfam" id="PF12819"/>
    </source>
</evidence>
<dbReference type="GO" id="GO:0016020">
    <property type="term" value="C:membrane"/>
    <property type="evidence" value="ECO:0007669"/>
    <property type="project" value="UniProtKB-SubCell"/>
</dbReference>
<evidence type="ECO:0000313" key="4">
    <source>
        <dbReference type="EMBL" id="KAH7365376.1"/>
    </source>
</evidence>
<dbReference type="OrthoDB" id="2143199at2759"/>
<protein>
    <recommendedName>
        <fullName evidence="3">Malectin-like domain-containing protein</fullName>
    </recommendedName>
</protein>
<keyword evidence="5" id="KW-1185">Reference proteome</keyword>
<feature type="domain" description="Malectin-like" evidence="3">
    <location>
        <begin position="34"/>
        <end position="375"/>
    </location>
</feature>
<sequence>MPSDSISIFLFVVSVQFVLLCSIGSSQKAGFTSIDCGASYPSTYTATDGIVWISDSNLTSQGISVRLSDNVLNQMLATMRLFNGTQSKYCYSFTNSMNSYIVPKAFFLVRASIMPGTNPPYTPKSSDGMFRFKMIVDGDEWQDVEIPYGDTRWWTYDVYMRPQRNSIDVCFARDSPDGDAPFVSGLELRPLPDTLSTTVNMTATGRIFLGLGHFNFGVETSALFGVRYPNDTFDRFWIPRNASIPNMITTEETINTLNVRDQPPQKILQSAYTASPYFAVTTTGLEVGSKHYVQFYFAEIDPLVTAGGMRVFNVSANDKSLTSTPLDVFSEVGANTAYSFAAMVDPDVTGAILFSFNTVPTPTFSPFLAAAELFNTRLSNTLTPSVIATDDWHLCKDCFSAVS</sequence>
<gene>
    <name evidence="4" type="ORF">KP509_18G023800</name>
</gene>
<accession>A0A8T2SPS0</accession>
<dbReference type="Proteomes" id="UP000825935">
    <property type="component" value="Chromosome 18"/>
</dbReference>
<evidence type="ECO:0000313" key="5">
    <source>
        <dbReference type="Proteomes" id="UP000825935"/>
    </source>
</evidence>
<evidence type="ECO:0000256" key="2">
    <source>
        <dbReference type="SAM" id="SignalP"/>
    </source>
</evidence>
<dbReference type="PANTHER" id="PTHR45631">
    <property type="entry name" value="OS07G0107800 PROTEIN-RELATED"/>
    <property type="match status" value="1"/>
</dbReference>
<comment type="subcellular location">
    <subcellularLocation>
        <location evidence="1">Membrane</location>
        <topology evidence="1">Single-pass membrane protein</topology>
    </subcellularLocation>
</comment>
<reference evidence="4" key="1">
    <citation type="submission" date="2021-08" db="EMBL/GenBank/DDBJ databases">
        <title>WGS assembly of Ceratopteris richardii.</title>
        <authorList>
            <person name="Marchant D.B."/>
            <person name="Chen G."/>
            <person name="Jenkins J."/>
            <person name="Shu S."/>
            <person name="Leebens-Mack J."/>
            <person name="Grimwood J."/>
            <person name="Schmutz J."/>
            <person name="Soltis P."/>
            <person name="Soltis D."/>
            <person name="Chen Z.-H."/>
        </authorList>
    </citation>
    <scope>NUCLEOTIDE SEQUENCE</scope>
    <source>
        <strain evidence="4">Whitten #5841</strain>
        <tissue evidence="4">Leaf</tissue>
    </source>
</reference>
<dbReference type="Gene3D" id="2.60.120.430">
    <property type="entry name" value="Galactose-binding lectin"/>
    <property type="match status" value="1"/>
</dbReference>
<comment type="caution">
    <text evidence="4">The sequence shown here is derived from an EMBL/GenBank/DDBJ whole genome shotgun (WGS) entry which is preliminary data.</text>
</comment>
<feature type="chain" id="PRO_5035936303" description="Malectin-like domain-containing protein" evidence="2">
    <location>
        <begin position="21"/>
        <end position="403"/>
    </location>
</feature>
<dbReference type="InterPro" id="IPR024788">
    <property type="entry name" value="Malectin-like_Carb-bd_dom"/>
</dbReference>
<organism evidence="4 5">
    <name type="scientific">Ceratopteris richardii</name>
    <name type="common">Triangle waterfern</name>
    <dbReference type="NCBI Taxonomy" id="49495"/>
    <lineage>
        <taxon>Eukaryota</taxon>
        <taxon>Viridiplantae</taxon>
        <taxon>Streptophyta</taxon>
        <taxon>Embryophyta</taxon>
        <taxon>Tracheophyta</taxon>
        <taxon>Polypodiopsida</taxon>
        <taxon>Polypodiidae</taxon>
        <taxon>Polypodiales</taxon>
        <taxon>Pteridineae</taxon>
        <taxon>Pteridaceae</taxon>
        <taxon>Parkerioideae</taxon>
        <taxon>Ceratopteris</taxon>
    </lineage>
</organism>